<dbReference type="Proteomes" id="UP000887574">
    <property type="component" value="Unplaced"/>
</dbReference>
<name>A0A915ECP3_9BILA</name>
<sequence length="85" mass="10001">MREEDLRVVASLVDWSNSDKVLNKVFYEKYGKILEEKLTNFQECKAQMKDCIKNNYGDSMVPRTPKLFASMMMMWRIVLLEASTL</sequence>
<evidence type="ECO:0000313" key="2">
    <source>
        <dbReference type="WBParaSite" id="jg4464"/>
    </source>
</evidence>
<dbReference type="AlphaFoldDB" id="A0A915ECP3"/>
<keyword evidence="1" id="KW-1185">Reference proteome</keyword>
<dbReference type="WBParaSite" id="jg4464">
    <property type="protein sequence ID" value="jg4464"/>
    <property type="gene ID" value="jg4464"/>
</dbReference>
<proteinExistence type="predicted"/>
<accession>A0A915ECP3</accession>
<evidence type="ECO:0000313" key="1">
    <source>
        <dbReference type="Proteomes" id="UP000887574"/>
    </source>
</evidence>
<organism evidence="1 2">
    <name type="scientific">Ditylenchus dipsaci</name>
    <dbReference type="NCBI Taxonomy" id="166011"/>
    <lineage>
        <taxon>Eukaryota</taxon>
        <taxon>Metazoa</taxon>
        <taxon>Ecdysozoa</taxon>
        <taxon>Nematoda</taxon>
        <taxon>Chromadorea</taxon>
        <taxon>Rhabditida</taxon>
        <taxon>Tylenchina</taxon>
        <taxon>Tylenchomorpha</taxon>
        <taxon>Sphaerularioidea</taxon>
        <taxon>Anguinidae</taxon>
        <taxon>Anguininae</taxon>
        <taxon>Ditylenchus</taxon>
    </lineage>
</organism>
<protein>
    <submittedName>
        <fullName evidence="2">Uncharacterized protein</fullName>
    </submittedName>
</protein>
<reference evidence="2" key="1">
    <citation type="submission" date="2022-11" db="UniProtKB">
        <authorList>
            <consortium name="WormBaseParasite"/>
        </authorList>
    </citation>
    <scope>IDENTIFICATION</scope>
</reference>